<dbReference type="AlphaFoldDB" id="A0A0B7BM08"/>
<sequence>MKVFVVILERGLPGVHGQNVTEWVIVLGADRKQDGELVKQTSSISTNPCVHSLAQEMNRKPCRVVKLTHGASGALGANVWEQTTYWI</sequence>
<name>A0A0B7BM08_9EUPU</name>
<evidence type="ECO:0000313" key="1">
    <source>
        <dbReference type="EMBL" id="CEK93195.1"/>
    </source>
</evidence>
<reference evidence="1" key="1">
    <citation type="submission" date="2014-12" db="EMBL/GenBank/DDBJ databases">
        <title>Insight into the proteome of Arion vulgaris.</title>
        <authorList>
            <person name="Aradska J."/>
            <person name="Bulat T."/>
            <person name="Smidak R."/>
            <person name="Sarate P."/>
            <person name="Gangsoo J."/>
            <person name="Sialana F."/>
            <person name="Bilban M."/>
            <person name="Lubec G."/>
        </authorList>
    </citation>
    <scope>NUCLEOTIDE SEQUENCE</scope>
    <source>
        <tissue evidence="1">Skin</tissue>
    </source>
</reference>
<proteinExistence type="predicted"/>
<organism evidence="1">
    <name type="scientific">Arion vulgaris</name>
    <dbReference type="NCBI Taxonomy" id="1028688"/>
    <lineage>
        <taxon>Eukaryota</taxon>
        <taxon>Metazoa</taxon>
        <taxon>Spiralia</taxon>
        <taxon>Lophotrochozoa</taxon>
        <taxon>Mollusca</taxon>
        <taxon>Gastropoda</taxon>
        <taxon>Heterobranchia</taxon>
        <taxon>Euthyneura</taxon>
        <taxon>Panpulmonata</taxon>
        <taxon>Eupulmonata</taxon>
        <taxon>Stylommatophora</taxon>
        <taxon>Helicina</taxon>
        <taxon>Arionoidea</taxon>
        <taxon>Arionidae</taxon>
        <taxon>Arion</taxon>
    </lineage>
</organism>
<dbReference type="EMBL" id="HACG01046330">
    <property type="protein sequence ID" value="CEK93195.1"/>
    <property type="molecule type" value="Transcribed_RNA"/>
</dbReference>
<protein>
    <submittedName>
        <fullName evidence="1">Uncharacterized protein</fullName>
    </submittedName>
</protein>
<accession>A0A0B7BM08</accession>
<gene>
    <name evidence="1" type="primary">ORF192599</name>
</gene>